<dbReference type="Proteomes" id="UP000623467">
    <property type="component" value="Unassembled WGS sequence"/>
</dbReference>
<sequence>MAAILVEALENAEARNKELEKRIKDLENEFAQQLSALNKCVCCPTCGCVNEEIGARRTTPTHRQQMEPASSEYIITPERNSSPITPTIKQEDRRNQLSMDTCGPIPALDFSGGSEDDAIDLQESQEAPRAETVEAERVLYHEYMATLPVPEGLPPISNHLVPIYGHAKNGNHSVRTHLKEVLGPSRPYIYAPSRLVWCPGEQHALLYCPTHLYDPLWADWWLRAPEASPIGEKRELFVRYEDSTVYVGTYTVLSLRHVHPPGSPAPSEVSGRQLAINAGLGEHGKHSMLVPYFPDAVLPTECFGLQRVGFDEKLYRILQERKDDFKQAQKRKAAAGTNEAEPIQKKKKTRRGSGRPVDEEVAELMWKEAADAIRTTARSCGINVPP</sequence>
<evidence type="ECO:0000256" key="1">
    <source>
        <dbReference type="SAM" id="Coils"/>
    </source>
</evidence>
<reference evidence="3" key="1">
    <citation type="submission" date="2020-05" db="EMBL/GenBank/DDBJ databases">
        <title>Mycena genomes resolve the evolution of fungal bioluminescence.</title>
        <authorList>
            <person name="Tsai I.J."/>
        </authorList>
    </citation>
    <scope>NUCLEOTIDE SEQUENCE</scope>
    <source>
        <strain evidence="3">160909Yilan</strain>
    </source>
</reference>
<protein>
    <submittedName>
        <fullName evidence="3">Uncharacterized protein</fullName>
    </submittedName>
</protein>
<evidence type="ECO:0000313" key="3">
    <source>
        <dbReference type="EMBL" id="KAF7350747.1"/>
    </source>
</evidence>
<organism evidence="3 4">
    <name type="scientific">Mycena sanguinolenta</name>
    <dbReference type="NCBI Taxonomy" id="230812"/>
    <lineage>
        <taxon>Eukaryota</taxon>
        <taxon>Fungi</taxon>
        <taxon>Dikarya</taxon>
        <taxon>Basidiomycota</taxon>
        <taxon>Agaricomycotina</taxon>
        <taxon>Agaricomycetes</taxon>
        <taxon>Agaricomycetidae</taxon>
        <taxon>Agaricales</taxon>
        <taxon>Marasmiineae</taxon>
        <taxon>Mycenaceae</taxon>
        <taxon>Mycena</taxon>
    </lineage>
</organism>
<evidence type="ECO:0000313" key="4">
    <source>
        <dbReference type="Proteomes" id="UP000623467"/>
    </source>
</evidence>
<keyword evidence="1" id="KW-0175">Coiled coil</keyword>
<feature type="coiled-coil region" evidence="1">
    <location>
        <begin position="2"/>
        <end position="36"/>
    </location>
</feature>
<dbReference type="AlphaFoldDB" id="A0A8H6Y125"/>
<gene>
    <name evidence="3" type="ORF">MSAN_01635800</name>
</gene>
<keyword evidence="4" id="KW-1185">Reference proteome</keyword>
<name>A0A8H6Y125_9AGAR</name>
<comment type="caution">
    <text evidence="3">The sequence shown here is derived from an EMBL/GenBank/DDBJ whole genome shotgun (WGS) entry which is preliminary data.</text>
</comment>
<accession>A0A8H6Y125</accession>
<proteinExistence type="predicted"/>
<dbReference type="EMBL" id="JACAZH010000014">
    <property type="protein sequence ID" value="KAF7350747.1"/>
    <property type="molecule type" value="Genomic_DNA"/>
</dbReference>
<evidence type="ECO:0000256" key="2">
    <source>
        <dbReference type="SAM" id="MobiDB-lite"/>
    </source>
</evidence>
<dbReference type="OrthoDB" id="3060478at2759"/>
<feature type="region of interest" description="Disordered" evidence="2">
    <location>
        <begin position="326"/>
        <end position="359"/>
    </location>
</feature>